<dbReference type="GO" id="GO:0003676">
    <property type="term" value="F:nucleic acid binding"/>
    <property type="evidence" value="ECO:0007669"/>
    <property type="project" value="InterPro"/>
</dbReference>
<feature type="domain" description="S1 motif" evidence="1">
    <location>
        <begin position="1"/>
        <end position="60"/>
    </location>
</feature>
<dbReference type="AlphaFoldDB" id="A0A1E5IJX0"/>
<evidence type="ECO:0000313" key="3">
    <source>
        <dbReference type="Proteomes" id="UP000095237"/>
    </source>
</evidence>
<sequence>MSFGAFVRLPEENEGLININNFSWLKRVKCPEDFLKKGDEVEAVVLEINPQIEKMLLSLKHVKSL</sequence>
<dbReference type="InterPro" id="IPR003029">
    <property type="entry name" value="S1_domain"/>
</dbReference>
<dbReference type="InterPro" id="IPR012340">
    <property type="entry name" value="NA-bd_OB-fold"/>
</dbReference>
<accession>A0A1E5IJX0</accession>
<dbReference type="Proteomes" id="UP000095237">
    <property type="component" value="Unassembled WGS sequence"/>
</dbReference>
<reference evidence="2 3" key="1">
    <citation type="submission" date="2015-11" db="EMBL/GenBank/DDBJ databases">
        <title>Evidence for parallel genomic evolution in an endosymbiosis of termite gut flagellates.</title>
        <authorList>
            <person name="Zheng H."/>
        </authorList>
    </citation>
    <scope>NUCLEOTIDE SEQUENCE [LARGE SCALE GENOMIC DNA]</scope>
    <source>
        <strain evidence="2 3">CET450</strain>
    </source>
</reference>
<dbReference type="SMART" id="SM00316">
    <property type="entry name" value="S1"/>
    <property type="match status" value="1"/>
</dbReference>
<dbReference type="Gene3D" id="2.40.50.140">
    <property type="entry name" value="Nucleic acid-binding proteins"/>
    <property type="match status" value="1"/>
</dbReference>
<dbReference type="EMBL" id="LNVX01000291">
    <property type="protein sequence ID" value="OEG70789.1"/>
    <property type="molecule type" value="Genomic_DNA"/>
</dbReference>
<organism evidence="2 3">
    <name type="scientific">Endomicrobium trichonymphae</name>
    <dbReference type="NCBI Taxonomy" id="1408204"/>
    <lineage>
        <taxon>Bacteria</taxon>
        <taxon>Pseudomonadati</taxon>
        <taxon>Elusimicrobiota</taxon>
        <taxon>Endomicrobiia</taxon>
        <taxon>Endomicrobiales</taxon>
        <taxon>Endomicrobiaceae</taxon>
        <taxon>Candidatus Endomicrobiellum</taxon>
    </lineage>
</organism>
<evidence type="ECO:0000313" key="2">
    <source>
        <dbReference type="EMBL" id="OEG70789.1"/>
    </source>
</evidence>
<dbReference type="Pfam" id="PF00575">
    <property type="entry name" value="S1"/>
    <property type="match status" value="1"/>
</dbReference>
<dbReference type="PROSITE" id="PS50126">
    <property type="entry name" value="S1"/>
    <property type="match status" value="1"/>
</dbReference>
<protein>
    <recommendedName>
        <fullName evidence="1">S1 motif domain-containing protein</fullName>
    </recommendedName>
</protein>
<gene>
    <name evidence="2" type="ORF">ATZ36_17605</name>
</gene>
<proteinExistence type="predicted"/>
<name>A0A1E5IJX0_ENDTX</name>
<dbReference type="SUPFAM" id="SSF50249">
    <property type="entry name" value="Nucleic acid-binding proteins"/>
    <property type="match status" value="1"/>
</dbReference>
<comment type="caution">
    <text evidence="2">The sequence shown here is derived from an EMBL/GenBank/DDBJ whole genome shotgun (WGS) entry which is preliminary data.</text>
</comment>
<evidence type="ECO:0000259" key="1">
    <source>
        <dbReference type="PROSITE" id="PS50126"/>
    </source>
</evidence>
<keyword evidence="3" id="KW-1185">Reference proteome</keyword>